<evidence type="ECO:0000313" key="2">
    <source>
        <dbReference type="EMBL" id="KAK1401139.1"/>
    </source>
</evidence>
<dbReference type="AlphaFoldDB" id="A0AAD8JBP9"/>
<protein>
    <recommendedName>
        <fullName evidence="1">PPM-type phosphatase domain-containing protein</fullName>
    </recommendedName>
</protein>
<feature type="domain" description="PPM-type phosphatase" evidence="1">
    <location>
        <begin position="46"/>
        <end position="126"/>
    </location>
</feature>
<name>A0AAD8JBP9_9APIA</name>
<dbReference type="InterPro" id="IPR036457">
    <property type="entry name" value="PPM-type-like_dom_sf"/>
</dbReference>
<keyword evidence="3" id="KW-1185">Reference proteome</keyword>
<sequence length="138" mass="15225">MSHTEVKTRPPLVPLETLFGRELRNDGVEKPAIKYGQAAMENYIVLLRISKEEWLQALPRALVAGFVKTDIELQQKGETSGTTVTFVVIDGLTVTVASVGESRCILDALGGVVVLTFDHRLEGNVEDKEHLTCWNGFT</sequence>
<accession>A0AAD8JBP9</accession>
<dbReference type="InterPro" id="IPR001932">
    <property type="entry name" value="PPM-type_phosphatase-like_dom"/>
</dbReference>
<reference evidence="2" key="1">
    <citation type="submission" date="2023-02" db="EMBL/GenBank/DDBJ databases">
        <title>Genome of toxic invasive species Heracleum sosnowskyi carries increased number of genes despite the absence of recent whole-genome duplications.</title>
        <authorList>
            <person name="Schelkunov M."/>
            <person name="Shtratnikova V."/>
            <person name="Makarenko M."/>
            <person name="Klepikova A."/>
            <person name="Omelchenko D."/>
            <person name="Novikova G."/>
            <person name="Obukhova E."/>
            <person name="Bogdanov V."/>
            <person name="Penin A."/>
            <person name="Logacheva M."/>
        </authorList>
    </citation>
    <scope>NUCLEOTIDE SEQUENCE</scope>
    <source>
        <strain evidence="2">Hsosn_3</strain>
        <tissue evidence="2">Leaf</tissue>
    </source>
</reference>
<organism evidence="2 3">
    <name type="scientific">Heracleum sosnowskyi</name>
    <dbReference type="NCBI Taxonomy" id="360622"/>
    <lineage>
        <taxon>Eukaryota</taxon>
        <taxon>Viridiplantae</taxon>
        <taxon>Streptophyta</taxon>
        <taxon>Embryophyta</taxon>
        <taxon>Tracheophyta</taxon>
        <taxon>Spermatophyta</taxon>
        <taxon>Magnoliopsida</taxon>
        <taxon>eudicotyledons</taxon>
        <taxon>Gunneridae</taxon>
        <taxon>Pentapetalae</taxon>
        <taxon>asterids</taxon>
        <taxon>campanulids</taxon>
        <taxon>Apiales</taxon>
        <taxon>Apiaceae</taxon>
        <taxon>Apioideae</taxon>
        <taxon>apioid superclade</taxon>
        <taxon>Tordylieae</taxon>
        <taxon>Tordyliinae</taxon>
        <taxon>Heracleum</taxon>
    </lineage>
</organism>
<dbReference type="Proteomes" id="UP001237642">
    <property type="component" value="Unassembled WGS sequence"/>
</dbReference>
<dbReference type="Pfam" id="PF00481">
    <property type="entry name" value="PP2C"/>
    <property type="match status" value="1"/>
</dbReference>
<dbReference type="EMBL" id="JAUIZM010000001">
    <property type="protein sequence ID" value="KAK1401139.1"/>
    <property type="molecule type" value="Genomic_DNA"/>
</dbReference>
<dbReference type="Gene3D" id="3.60.40.10">
    <property type="entry name" value="PPM-type phosphatase domain"/>
    <property type="match status" value="1"/>
</dbReference>
<comment type="caution">
    <text evidence="2">The sequence shown here is derived from an EMBL/GenBank/DDBJ whole genome shotgun (WGS) entry which is preliminary data.</text>
</comment>
<reference evidence="2" key="2">
    <citation type="submission" date="2023-05" db="EMBL/GenBank/DDBJ databases">
        <authorList>
            <person name="Schelkunov M.I."/>
        </authorList>
    </citation>
    <scope>NUCLEOTIDE SEQUENCE</scope>
    <source>
        <strain evidence="2">Hsosn_3</strain>
        <tissue evidence="2">Leaf</tissue>
    </source>
</reference>
<dbReference type="SUPFAM" id="SSF81606">
    <property type="entry name" value="PP2C-like"/>
    <property type="match status" value="1"/>
</dbReference>
<evidence type="ECO:0000313" key="3">
    <source>
        <dbReference type="Proteomes" id="UP001237642"/>
    </source>
</evidence>
<evidence type="ECO:0000259" key="1">
    <source>
        <dbReference type="Pfam" id="PF00481"/>
    </source>
</evidence>
<proteinExistence type="predicted"/>
<gene>
    <name evidence="2" type="ORF">POM88_000744</name>
</gene>